<sequence length="670" mass="76249">MKVRLLFTLLYCCFIALSGAFSQTGETWPRLERSYMNHFYRENDSYSKKCFDDIFPDRQGRLWLVPCGDERLINSIGLFRFDGYSFQPVEVLSPEGTVIEAPLVTGFDDQGRFIGTTEEREFFRMGLDTHESNIILPVDSSFSNFQAICISSGSDEAFALGKSENSPPLLFRLEEDGLVQEPAFHYPQREEMPEMYGMTISPESIWLLNFSLPIYRFDRQKKTLDTYGEQDFTVLRKIEAEDRRTLDGRFMPKLLVSSASNVYLLFKAVYDNQLFGLDREKEKFVPITDQFPADWLSVDIFRDQAGNICFLFQDANAAYRAVLETVDGQRFDYSSVVAGQQDIRSLAGQDFRRQLFLLTGTGLYCAGIREEGLIQQTLTDKWGSSMADLPDGRLLINTVQDGWFVYDKITGKTMPFQGPDCGTERPAFGDGMKQQIIPDKDGKLWFISRSYLVRYDPATNDCESFNFGKRGALFAFAREGLAVYQHSRNQISFMDVRTQQAVAFGDGVQQQFEGFVRDILVDQQGLVWIPTNNGLWKIDIDRGESEVLGLENGFTDSRFTSIFEDAGGRLWLGTYFGGLQVYDPRTGTINIIDQEQGLSNNTVMSIIADDEGDMWVGTEYGINLVSKAGEVLNSFHQEDGLTYEIFERFDPFKSMDGRLYFGTRQGISNC</sequence>
<dbReference type="OrthoDB" id="358279at2"/>
<dbReference type="InterPro" id="IPR015943">
    <property type="entry name" value="WD40/YVTN_repeat-like_dom_sf"/>
</dbReference>
<reference evidence="2 3" key="1">
    <citation type="submission" date="2017-10" db="EMBL/GenBank/DDBJ databases">
        <title>The draft genome sequence of Lewinella nigricans NBRC 102662.</title>
        <authorList>
            <person name="Wang K."/>
        </authorList>
    </citation>
    <scope>NUCLEOTIDE SEQUENCE [LARGE SCALE GENOMIC DNA]</scope>
    <source>
        <strain evidence="2 3">NBRC 102662</strain>
    </source>
</reference>
<dbReference type="Proteomes" id="UP000223913">
    <property type="component" value="Unassembled WGS sequence"/>
</dbReference>
<evidence type="ECO:0000313" key="2">
    <source>
        <dbReference type="EMBL" id="PHN06676.1"/>
    </source>
</evidence>
<keyword evidence="1" id="KW-0732">Signal</keyword>
<keyword evidence="3" id="KW-1185">Reference proteome</keyword>
<gene>
    <name evidence="2" type="ORF">CRP01_10290</name>
</gene>
<evidence type="ECO:0000313" key="3">
    <source>
        <dbReference type="Proteomes" id="UP000223913"/>
    </source>
</evidence>
<dbReference type="Pfam" id="PF07494">
    <property type="entry name" value="Reg_prop"/>
    <property type="match status" value="2"/>
</dbReference>
<comment type="caution">
    <text evidence="2">The sequence shown here is derived from an EMBL/GenBank/DDBJ whole genome shotgun (WGS) entry which is preliminary data.</text>
</comment>
<dbReference type="InterPro" id="IPR011110">
    <property type="entry name" value="Reg_prop"/>
</dbReference>
<dbReference type="Gene3D" id="2.130.10.10">
    <property type="entry name" value="YVTN repeat-like/Quinoprotein amine dehydrogenase"/>
    <property type="match status" value="2"/>
</dbReference>
<dbReference type="AlphaFoldDB" id="A0A2D0NE76"/>
<dbReference type="RefSeq" id="WP_099149932.1">
    <property type="nucleotide sequence ID" value="NZ_PDUD01000017.1"/>
</dbReference>
<evidence type="ECO:0000256" key="1">
    <source>
        <dbReference type="SAM" id="SignalP"/>
    </source>
</evidence>
<accession>A0A2D0NE76</accession>
<feature type="signal peptide" evidence="1">
    <location>
        <begin position="1"/>
        <end position="20"/>
    </location>
</feature>
<name>A0A2D0NE76_FLAN2</name>
<feature type="chain" id="PRO_5012971575" description="Two component regulator propeller" evidence="1">
    <location>
        <begin position="21"/>
        <end position="670"/>
    </location>
</feature>
<dbReference type="EMBL" id="PDUD01000017">
    <property type="protein sequence ID" value="PHN06676.1"/>
    <property type="molecule type" value="Genomic_DNA"/>
</dbReference>
<proteinExistence type="predicted"/>
<evidence type="ECO:0008006" key="4">
    <source>
        <dbReference type="Google" id="ProtNLM"/>
    </source>
</evidence>
<protein>
    <recommendedName>
        <fullName evidence="4">Two component regulator propeller</fullName>
    </recommendedName>
</protein>
<organism evidence="2 3">
    <name type="scientific">Flavilitoribacter nigricans (strain ATCC 23147 / DSM 23189 / NBRC 102662 / NCIMB 1420 / SS-2)</name>
    <name type="common">Lewinella nigricans</name>
    <dbReference type="NCBI Taxonomy" id="1122177"/>
    <lineage>
        <taxon>Bacteria</taxon>
        <taxon>Pseudomonadati</taxon>
        <taxon>Bacteroidota</taxon>
        <taxon>Saprospiria</taxon>
        <taxon>Saprospirales</taxon>
        <taxon>Lewinellaceae</taxon>
        <taxon>Flavilitoribacter</taxon>
    </lineage>
</organism>
<dbReference type="SUPFAM" id="SSF63829">
    <property type="entry name" value="Calcium-dependent phosphotriesterase"/>
    <property type="match status" value="1"/>
</dbReference>